<proteinExistence type="predicted"/>
<organism evidence="1 2">
    <name type="scientific">Novosphingobium anseongense</name>
    <dbReference type="NCBI Taxonomy" id="3133436"/>
    <lineage>
        <taxon>Bacteria</taxon>
        <taxon>Pseudomonadati</taxon>
        <taxon>Pseudomonadota</taxon>
        <taxon>Alphaproteobacteria</taxon>
        <taxon>Sphingomonadales</taxon>
        <taxon>Sphingomonadaceae</taxon>
        <taxon>Novosphingobium</taxon>
    </lineage>
</organism>
<gene>
    <name evidence="1" type="ORF">WG901_20560</name>
</gene>
<name>A0ABU8S272_9SPHN</name>
<dbReference type="RefSeq" id="WP_339588997.1">
    <property type="nucleotide sequence ID" value="NZ_JBBHJZ010000005.1"/>
</dbReference>
<reference evidence="1 2" key="1">
    <citation type="submission" date="2024-03" db="EMBL/GenBank/DDBJ databases">
        <authorList>
            <person name="Jo J.-H."/>
        </authorList>
    </citation>
    <scope>NUCLEOTIDE SEQUENCE [LARGE SCALE GENOMIC DNA]</scope>
    <source>
        <strain evidence="1 2">PS1R-30</strain>
    </source>
</reference>
<dbReference type="EMBL" id="JBBHJZ010000005">
    <property type="protein sequence ID" value="MEJ5979057.1"/>
    <property type="molecule type" value="Genomic_DNA"/>
</dbReference>
<evidence type="ECO:0000313" key="1">
    <source>
        <dbReference type="EMBL" id="MEJ5979057.1"/>
    </source>
</evidence>
<evidence type="ECO:0000313" key="2">
    <source>
        <dbReference type="Proteomes" id="UP001361239"/>
    </source>
</evidence>
<protein>
    <submittedName>
        <fullName evidence="1">Uncharacterized protein</fullName>
    </submittedName>
</protein>
<comment type="caution">
    <text evidence="1">The sequence shown here is derived from an EMBL/GenBank/DDBJ whole genome shotgun (WGS) entry which is preliminary data.</text>
</comment>
<accession>A0ABU8S272</accession>
<keyword evidence="2" id="KW-1185">Reference proteome</keyword>
<dbReference type="Proteomes" id="UP001361239">
    <property type="component" value="Unassembled WGS sequence"/>
</dbReference>
<sequence length="48" mass="5116">MSGDDLVVMANSRTVEYSLSICRKSDAIGPVADLVWLCAGLPITQTSM</sequence>